<comment type="caution">
    <text evidence="1">The sequence shown here is derived from an EMBL/GenBank/DDBJ whole genome shotgun (WGS) entry which is preliminary data.</text>
</comment>
<reference evidence="1 2" key="1">
    <citation type="journal article" date="2023" name="Commun. Biol.">
        <title>Genome analysis of Parmales, the sister group of diatoms, reveals the evolutionary specialization of diatoms from phago-mixotrophs to photoautotrophs.</title>
        <authorList>
            <person name="Ban H."/>
            <person name="Sato S."/>
            <person name="Yoshikawa S."/>
            <person name="Yamada K."/>
            <person name="Nakamura Y."/>
            <person name="Ichinomiya M."/>
            <person name="Sato N."/>
            <person name="Blanc-Mathieu R."/>
            <person name="Endo H."/>
            <person name="Kuwata A."/>
            <person name="Ogata H."/>
        </authorList>
    </citation>
    <scope>NUCLEOTIDE SEQUENCE [LARGE SCALE GENOMIC DNA]</scope>
</reference>
<organism evidence="1 2">
    <name type="scientific">Tetraparma gracilis</name>
    <dbReference type="NCBI Taxonomy" id="2962635"/>
    <lineage>
        <taxon>Eukaryota</taxon>
        <taxon>Sar</taxon>
        <taxon>Stramenopiles</taxon>
        <taxon>Ochrophyta</taxon>
        <taxon>Bolidophyceae</taxon>
        <taxon>Parmales</taxon>
        <taxon>Triparmaceae</taxon>
        <taxon>Tetraparma</taxon>
    </lineage>
</organism>
<dbReference type="Proteomes" id="UP001165060">
    <property type="component" value="Unassembled WGS sequence"/>
</dbReference>
<proteinExistence type="predicted"/>
<evidence type="ECO:0000313" key="1">
    <source>
        <dbReference type="EMBL" id="GMI22916.1"/>
    </source>
</evidence>
<keyword evidence="2" id="KW-1185">Reference proteome</keyword>
<dbReference type="SUPFAM" id="SSF81383">
    <property type="entry name" value="F-box domain"/>
    <property type="match status" value="1"/>
</dbReference>
<dbReference type="CDD" id="cd09917">
    <property type="entry name" value="F-box_SF"/>
    <property type="match status" value="1"/>
</dbReference>
<dbReference type="InterPro" id="IPR036047">
    <property type="entry name" value="F-box-like_dom_sf"/>
</dbReference>
<evidence type="ECO:0000313" key="2">
    <source>
        <dbReference type="Proteomes" id="UP001165060"/>
    </source>
</evidence>
<name>A0ABQ6MAY0_9STRA</name>
<accession>A0ABQ6MAY0</accession>
<evidence type="ECO:0008006" key="3">
    <source>
        <dbReference type="Google" id="ProtNLM"/>
    </source>
</evidence>
<protein>
    <recommendedName>
        <fullName evidence="3">F-box domain-containing protein</fullName>
    </recommendedName>
</protein>
<sequence>MDREAKRARTSPEEGQVVGPALNRLPLDALAIICTYLSPPQKLSVSMSCKALYSDFGRAEHDDRLWRITLPTGKRSDEFFNHRLDESARYDPLELPITSAGPWSISLVRCNTPDKKFALFTPNMARRTCVIQTGENKGTPITSYEEAWEYGQEGKDAWDLGFVQRLLIFEDASVSHDQTLDVRYLTLPCNYSTHRSFALCAWAIAAALLWQDTTAPAAALLDHAPAEALLCTRHFRRGSDFDARESSCAKAMKMLQRTLDGSVAWARVPTGTCPSVHGGGGSMVVKDPSIAEMIFQAAEGEASNDSQEQQMGSWVGGPGGTWEGRVWADELEEEEHEFNYGGLTFCPNKQRVRNFLRTKLYS</sequence>
<gene>
    <name evidence="1" type="ORF">TeGR_g9839</name>
</gene>
<dbReference type="EMBL" id="BRYB01000109">
    <property type="protein sequence ID" value="GMI22916.1"/>
    <property type="molecule type" value="Genomic_DNA"/>
</dbReference>